<evidence type="ECO:0000256" key="5">
    <source>
        <dbReference type="PROSITE-ProRule" id="PRU00339"/>
    </source>
</evidence>
<feature type="repeat" description="TPR" evidence="5">
    <location>
        <begin position="2012"/>
        <end position="2045"/>
    </location>
</feature>
<keyword evidence="4" id="KW-0067">ATP-binding</keyword>
<dbReference type="PROSITE" id="PS51192">
    <property type="entry name" value="HELICASE_ATP_BIND_1"/>
    <property type="match status" value="1"/>
</dbReference>
<dbReference type="Gene3D" id="1.25.40.10">
    <property type="entry name" value="Tetratricopeptide repeat domain"/>
    <property type="match status" value="1"/>
</dbReference>
<feature type="domain" description="Helicase C-terminal" evidence="8">
    <location>
        <begin position="1250"/>
        <end position="1438"/>
    </location>
</feature>
<dbReference type="SUPFAM" id="SSF52540">
    <property type="entry name" value="P-loop containing nucleoside triphosphate hydrolases"/>
    <property type="match status" value="1"/>
</dbReference>
<evidence type="ECO:0000256" key="6">
    <source>
        <dbReference type="SAM" id="Coils"/>
    </source>
</evidence>
<evidence type="ECO:0000259" key="7">
    <source>
        <dbReference type="PROSITE" id="PS51192"/>
    </source>
</evidence>
<dbReference type="Pfam" id="PF13424">
    <property type="entry name" value="TPR_12"/>
    <property type="match status" value="1"/>
</dbReference>
<dbReference type="Pfam" id="PF00271">
    <property type="entry name" value="Helicase_C"/>
    <property type="match status" value="1"/>
</dbReference>
<dbReference type="GO" id="GO:0016787">
    <property type="term" value="F:hydrolase activity"/>
    <property type="evidence" value="ECO:0007669"/>
    <property type="project" value="UniProtKB-KW"/>
</dbReference>
<organism evidence="9">
    <name type="scientific">Odontella aurita</name>
    <dbReference type="NCBI Taxonomy" id="265563"/>
    <lineage>
        <taxon>Eukaryota</taxon>
        <taxon>Sar</taxon>
        <taxon>Stramenopiles</taxon>
        <taxon>Ochrophyta</taxon>
        <taxon>Bacillariophyta</taxon>
        <taxon>Mediophyceae</taxon>
        <taxon>Biddulphiophycidae</taxon>
        <taxon>Eupodiscales</taxon>
        <taxon>Odontellaceae</taxon>
        <taxon>Odontella</taxon>
    </lineage>
</organism>
<keyword evidence="3" id="KW-0347">Helicase</keyword>
<dbReference type="Pfam" id="PF05183">
    <property type="entry name" value="RdRP"/>
    <property type="match status" value="1"/>
</dbReference>
<reference evidence="9" key="1">
    <citation type="submission" date="2021-01" db="EMBL/GenBank/DDBJ databases">
        <authorList>
            <person name="Corre E."/>
            <person name="Pelletier E."/>
            <person name="Niang G."/>
            <person name="Scheremetjew M."/>
            <person name="Finn R."/>
            <person name="Kale V."/>
            <person name="Holt S."/>
            <person name="Cochrane G."/>
            <person name="Meng A."/>
            <person name="Brown T."/>
            <person name="Cohen L."/>
        </authorList>
    </citation>
    <scope>NUCLEOTIDE SEQUENCE</scope>
    <source>
        <strain evidence="9">Isolate 1302-5</strain>
    </source>
</reference>
<evidence type="ECO:0000259" key="8">
    <source>
        <dbReference type="PROSITE" id="PS51194"/>
    </source>
</evidence>
<dbReference type="InterPro" id="IPR014001">
    <property type="entry name" value="Helicase_ATP-bd"/>
</dbReference>
<keyword evidence="6" id="KW-0175">Coiled coil</keyword>
<feature type="coiled-coil region" evidence="6">
    <location>
        <begin position="492"/>
        <end position="540"/>
    </location>
</feature>
<keyword evidence="2" id="KW-0378">Hydrolase</keyword>
<dbReference type="InterPro" id="IPR011545">
    <property type="entry name" value="DEAD/DEAH_box_helicase_dom"/>
</dbReference>
<proteinExistence type="predicted"/>
<dbReference type="InterPro" id="IPR019734">
    <property type="entry name" value="TPR_rpt"/>
</dbReference>
<dbReference type="PROSITE" id="PS50005">
    <property type="entry name" value="TPR"/>
    <property type="match status" value="3"/>
</dbReference>
<dbReference type="SUPFAM" id="SSF48452">
    <property type="entry name" value="TPR-like"/>
    <property type="match status" value="2"/>
</dbReference>
<dbReference type="SMART" id="SM00490">
    <property type="entry name" value="HELICc"/>
    <property type="match status" value="1"/>
</dbReference>
<dbReference type="Pfam" id="PF00270">
    <property type="entry name" value="DEAD"/>
    <property type="match status" value="1"/>
</dbReference>
<protein>
    <recommendedName>
        <fullName evidence="10">RNA-directed RNA polymerase</fullName>
    </recommendedName>
</protein>
<dbReference type="GO" id="GO:0005524">
    <property type="term" value="F:ATP binding"/>
    <property type="evidence" value="ECO:0007669"/>
    <property type="project" value="UniProtKB-KW"/>
</dbReference>
<dbReference type="CDD" id="cd18791">
    <property type="entry name" value="SF2_C_RHA"/>
    <property type="match status" value="1"/>
</dbReference>
<feature type="repeat" description="TPR" evidence="5">
    <location>
        <begin position="2096"/>
        <end position="2129"/>
    </location>
</feature>
<evidence type="ECO:0000256" key="3">
    <source>
        <dbReference type="ARBA" id="ARBA00022806"/>
    </source>
</evidence>
<dbReference type="GO" id="GO:0004386">
    <property type="term" value="F:helicase activity"/>
    <property type="evidence" value="ECO:0007669"/>
    <property type="project" value="UniProtKB-KW"/>
</dbReference>
<feature type="coiled-coil region" evidence="6">
    <location>
        <begin position="703"/>
        <end position="774"/>
    </location>
</feature>
<dbReference type="InterPro" id="IPR011990">
    <property type="entry name" value="TPR-like_helical_dom_sf"/>
</dbReference>
<accession>A0A7S4HZE7</accession>
<dbReference type="Gene3D" id="3.40.50.300">
    <property type="entry name" value="P-loop containing nucleotide triphosphate hydrolases"/>
    <property type="match status" value="2"/>
</dbReference>
<dbReference type="PROSITE" id="PS51194">
    <property type="entry name" value="HELICASE_CTER"/>
    <property type="match status" value="1"/>
</dbReference>
<keyword evidence="5" id="KW-0802">TPR repeat</keyword>
<evidence type="ECO:0000256" key="4">
    <source>
        <dbReference type="ARBA" id="ARBA00022840"/>
    </source>
</evidence>
<sequence length="2682" mass="305284">MEDDPEGTRWNRCASLIQRNRGIGKVLEESKKTRLPSDYVTMAQRRNRYCHEGKKLQIHLGCSRLLFGAALPELLHDFLDEGQCLVFTEMGPFVGTVIVSRSPSYCTGDVRVLEAVSPPPDRATVRDSLRCCVLFATRGGRPEADRMSGGDMDGDQYLVIWDPRLIRHAAALRREEAECYDPLPQSTAPVKNDSGKKNGPQCEDWIGYAARFDNSMLGVVDSAFHAIAKERGVKSEEARELNRLFSSLVDKNPASLRRLEELVGSCYLPISQRASNMAEEQRGRCVWEDMLEQQRDFARRMRQGSMIPKAVDYSKFCSSLQGLTLVRLREDFVSLLHHFESCIQPGRLQQISEVLTKRTVGLKEVQHDEVLKHVDPSHTDLEAEFVIRRAAWKLMSANLFAPPLADWDNQRKEILSGIALERRRKQEIIHEFVKRRNTAEKHCRELKARLKDRHTFITDTFLLHEKRLKKDIKIVSDELNSLSIFYLFSQKRQDLTKKRDEFKADLQSFVEKQLKEERIIRKEQNNILAQQEKVDALDDELESFLCGELETRLRLELDRDEECLRLQSKELNALVKRTNQVEGKISRLRDKEQKIADSLKKLEITSSELANGLETIITCCTRKSECFTSDMLSETSYLSLMHTFEQFQEWGEFWRNCLDGIFVRTDACNVRQQDCDTLRKFFSCAAKARKVISTEEINRREIFEELSQSIDEMESSISRTRTRIKRAKKNLQRKKGTESTEEDAIDIDIIRSKKERDEVELRAARTILNEEKEKANDLEKFLELSREYGDAAAIYSDAELVGGLPESIFIDTMAALKSNGAIDKSILQKFETEKKRGRQVKTTGCFVYPDKDMFFAYSKAIEEARHFCKKEKSAVDDMIQLKREEMSNLRSQIASQVEACAELRHMMSAKEETIKIANESLVPRRRELSHMFSAERLKALEDQWEDTGLEDSIDIGARHIAERIQRATCEWYSKLSSSECDTDLLKGILADLDSEIARVCDIEGNRVLGFSEKVGSRKDRLVVYEKRAELQAVMSKSNVVVVTAGTGCGKSTQIPQYIADDFYMYNSRSNNGNRTHARVCCTQPRRAAAQGVASRVAKEYQTKIGGLVGFRVGVRGNNVEEARKVSAKTQIEFVTEGWLLYHLIKSPCSISNYDCIIVDEAHERNKETDLLLALLRRRLQEAGAPLLKVVVMSASIDPKKFCEYFGDCPTIDCPGKMHEVQESYRPPNLVEQSTINPGSTISTDHVVRVLFDDVLGKFGSQENFEKGDCLVFLSGSKQIEECVEKINALGQKKKLAIAAYPLYAQMQAQDQQAAINKNHRSGVNGLVSKERHGYVRKIICCTNIAETSLTIDGVRFVLEGGHAKKLRYDHSTRCKCLKEELISRASAKQRRGRAGRTESGWCFYLYSCHVHENMHEYDKPQILETAVDELILFSLDACGESVEHLGLIDCPDDTEIATAKERLCDLEMATIDEDEKVRLTKDGELACRLSSIEPEGVRMVLAAQDPELNCFHRALKLAVLISSPDDIFTSNKKNEDADEHTFKTHDLGDHLLALEHFEEFEKIKGKMKKLKSLRSWCKNNGMIYHAMNRVQSTVENCYKEMKKRKVLTSVKARKSEMADDEKLLRACVAGYFSQTAECIDPCFPKEAGFAMIAPAQKSPMRLQLGKESCLNNLMVTDEPDGCWITEDAEEDCERFEGLSIHFVLFGSLLSIRTRLGRQLVLMQNASLINGHWIAEHAPQSWCQRVRFDPDKPSVCRETISNIGKPLLKAVDNWINAHGSNDVVINILWNMHQIRMYGSQECISSAKQSILATIERERHVIISKDSVLYYSGYKEVPFHQQTSTLFGCGMSLMKVTNRQSSSDETDLNKQCGRSFSPSRFDTICKHWHVKQNGNKLTIFVNRGWDTSMFHHILLRTVIGEPTEMETHVDAGRVEQHARTMLNLALLLDPEKDVSAAKQCIKEAITCSPGSVTHMLAKAGLLFHMAGQSDMALDLLTEQPSLTRQSKPSKHKLAHIFQSLGTKYIENGDHGSSLAFFREALKIRQEVLPNNNLDVASTMHSIGRALFMCESFDEALTFYEGALRIREKRLGRENEDVSDTREGMGAAHYKKGNMEKAMQCFHEALRVREILLRGDSEKVAITLHSLGRIYEKKMPPGKAMECYEKSLLGRETMDKLLITRLSYEALALASKHRSKFSAFLNNFGNIIPEHFPLGVYDFKVNKGRIEAELVYPFIEVPKHSLFEQLSTSAFLSPGVVTMTTLPETVLSSLNTFGIDQFSEHLWHDLWSSLRCEWASSNPFWRKFCRSIAAIIPEPVNIAYVPSREVFEIYAARSHTMSNAKGLLLRQMLSMCFSTNYLECHPVIEKYTPWKLWGITSMLEEMRLEHKSVRFSLKLITDSPNCRSSTTEENSASTMVEEGTYSEDDCLSQVFGSNDFEKVEKLYENGYRALDIRIFLQTSASTNDLEAAYRALVKKLPITESGAKLQPTSCRKERDDGASMRQTPVATCCMCRRKVSELNMGRKKKSTEKNEPLGSLLRGWRLTLCGCIFCRSCFVSSVLKKLKAGDEAQCYRCGAEILAKDCLNVVKPRQMEHHEKEAFEWDWKMLSTCSSFNFFSSMVDMRGAREDCAVCDDCQMITVFSLMKPFFACRNSWCPNIMCTRCKKVPPTEEAFKLCKKQHCLAVLP</sequence>
<evidence type="ECO:0000313" key="9">
    <source>
        <dbReference type="EMBL" id="CAE2214067.1"/>
    </source>
</evidence>
<gene>
    <name evidence="9" type="ORF">OAUR00152_LOCUS5732</name>
</gene>
<dbReference type="GO" id="GO:0003968">
    <property type="term" value="F:RNA-directed RNA polymerase activity"/>
    <property type="evidence" value="ECO:0007669"/>
    <property type="project" value="InterPro"/>
</dbReference>
<dbReference type="CDD" id="cd17917">
    <property type="entry name" value="DEXHc_RHA-like"/>
    <property type="match status" value="1"/>
</dbReference>
<dbReference type="InterPro" id="IPR057596">
    <property type="entry name" value="RDRP_core"/>
</dbReference>
<dbReference type="InterPro" id="IPR001650">
    <property type="entry name" value="Helicase_C-like"/>
</dbReference>
<keyword evidence="1" id="KW-0547">Nucleotide-binding</keyword>
<dbReference type="PANTHER" id="PTHR18934">
    <property type="entry name" value="ATP-DEPENDENT RNA HELICASE"/>
    <property type="match status" value="1"/>
</dbReference>
<dbReference type="GO" id="GO:0003723">
    <property type="term" value="F:RNA binding"/>
    <property type="evidence" value="ECO:0007669"/>
    <property type="project" value="TreeGrafter"/>
</dbReference>
<name>A0A7S4HZE7_9STRA</name>
<dbReference type="PANTHER" id="PTHR18934:SF99">
    <property type="entry name" value="ATP-DEPENDENT RNA HELICASE DHX37-RELATED"/>
    <property type="match status" value="1"/>
</dbReference>
<evidence type="ECO:0000256" key="1">
    <source>
        <dbReference type="ARBA" id="ARBA00022741"/>
    </source>
</evidence>
<dbReference type="InterPro" id="IPR027417">
    <property type="entry name" value="P-loop_NTPase"/>
</dbReference>
<dbReference type="SMART" id="SM00028">
    <property type="entry name" value="TPR"/>
    <property type="match status" value="5"/>
</dbReference>
<feature type="domain" description="Helicase ATP-binding" evidence="7">
    <location>
        <begin position="1031"/>
        <end position="1214"/>
    </location>
</feature>
<feature type="repeat" description="TPR" evidence="5">
    <location>
        <begin position="2054"/>
        <end position="2087"/>
    </location>
</feature>
<dbReference type="SMART" id="SM00487">
    <property type="entry name" value="DEXDc"/>
    <property type="match status" value="1"/>
</dbReference>
<evidence type="ECO:0008006" key="10">
    <source>
        <dbReference type="Google" id="ProtNLM"/>
    </source>
</evidence>
<dbReference type="EMBL" id="HBKQ01008507">
    <property type="protein sequence ID" value="CAE2214067.1"/>
    <property type="molecule type" value="Transcribed_RNA"/>
</dbReference>
<evidence type="ECO:0000256" key="2">
    <source>
        <dbReference type="ARBA" id="ARBA00022801"/>
    </source>
</evidence>